<name>A0AAV4XVH3_CAEEX</name>
<keyword evidence="2" id="KW-1185">Reference proteome</keyword>
<evidence type="ECO:0000313" key="1">
    <source>
        <dbReference type="EMBL" id="GIY98333.1"/>
    </source>
</evidence>
<evidence type="ECO:0000313" key="2">
    <source>
        <dbReference type="Proteomes" id="UP001054945"/>
    </source>
</evidence>
<proteinExistence type="predicted"/>
<reference evidence="1 2" key="1">
    <citation type="submission" date="2021-06" db="EMBL/GenBank/DDBJ databases">
        <title>Caerostris extrusa draft genome.</title>
        <authorList>
            <person name="Kono N."/>
            <person name="Arakawa K."/>
        </authorList>
    </citation>
    <scope>NUCLEOTIDE SEQUENCE [LARGE SCALE GENOMIC DNA]</scope>
</reference>
<gene>
    <name evidence="1" type="ORF">CEXT_171091</name>
</gene>
<comment type="caution">
    <text evidence="1">The sequence shown here is derived from an EMBL/GenBank/DDBJ whole genome shotgun (WGS) entry which is preliminary data.</text>
</comment>
<sequence length="88" mass="9649">MYTHDVRIGDNPFLEVDGTAVAVPGVSRQRDPAEIFLGVQGPVGGTRNWLLAKKRCTIPSEDELLPWTVGCYSLRLACNIGLNLNVRP</sequence>
<protein>
    <submittedName>
        <fullName evidence="1">Uncharacterized protein</fullName>
    </submittedName>
</protein>
<dbReference type="Proteomes" id="UP001054945">
    <property type="component" value="Unassembled WGS sequence"/>
</dbReference>
<organism evidence="1 2">
    <name type="scientific">Caerostris extrusa</name>
    <name type="common">Bark spider</name>
    <name type="synonym">Caerostris bankana</name>
    <dbReference type="NCBI Taxonomy" id="172846"/>
    <lineage>
        <taxon>Eukaryota</taxon>
        <taxon>Metazoa</taxon>
        <taxon>Ecdysozoa</taxon>
        <taxon>Arthropoda</taxon>
        <taxon>Chelicerata</taxon>
        <taxon>Arachnida</taxon>
        <taxon>Araneae</taxon>
        <taxon>Araneomorphae</taxon>
        <taxon>Entelegynae</taxon>
        <taxon>Araneoidea</taxon>
        <taxon>Araneidae</taxon>
        <taxon>Caerostris</taxon>
    </lineage>
</organism>
<dbReference type="EMBL" id="BPLR01018280">
    <property type="protein sequence ID" value="GIY98333.1"/>
    <property type="molecule type" value="Genomic_DNA"/>
</dbReference>
<accession>A0AAV4XVH3</accession>
<dbReference type="AlphaFoldDB" id="A0AAV4XVH3"/>